<feature type="domain" description="Methyltransferase" evidence="1">
    <location>
        <begin position="58"/>
        <end position="123"/>
    </location>
</feature>
<evidence type="ECO:0000313" key="3">
    <source>
        <dbReference type="Proteomes" id="UP001187531"/>
    </source>
</evidence>
<protein>
    <recommendedName>
        <fullName evidence="1">Methyltransferase domain-containing protein</fullName>
    </recommendedName>
</protein>
<accession>A0AA88HZC2</accession>
<dbReference type="InterPro" id="IPR025714">
    <property type="entry name" value="Methyltranfer_dom"/>
</dbReference>
<evidence type="ECO:0000313" key="2">
    <source>
        <dbReference type="EMBL" id="KAK2718715.1"/>
    </source>
</evidence>
<dbReference type="Proteomes" id="UP001187531">
    <property type="component" value="Unassembled WGS sequence"/>
</dbReference>
<proteinExistence type="predicted"/>
<organism evidence="2 3">
    <name type="scientific">Artemia franciscana</name>
    <name type="common">Brine shrimp</name>
    <name type="synonym">Artemia sanfranciscana</name>
    <dbReference type="NCBI Taxonomy" id="6661"/>
    <lineage>
        <taxon>Eukaryota</taxon>
        <taxon>Metazoa</taxon>
        <taxon>Ecdysozoa</taxon>
        <taxon>Arthropoda</taxon>
        <taxon>Crustacea</taxon>
        <taxon>Branchiopoda</taxon>
        <taxon>Anostraca</taxon>
        <taxon>Artemiidae</taxon>
        <taxon>Artemia</taxon>
    </lineage>
</organism>
<dbReference type="Gene3D" id="3.40.50.150">
    <property type="entry name" value="Vaccinia Virus protein VP39"/>
    <property type="match status" value="1"/>
</dbReference>
<name>A0AA88HZC2_ARTSF</name>
<keyword evidence="3" id="KW-1185">Reference proteome</keyword>
<dbReference type="InterPro" id="IPR029063">
    <property type="entry name" value="SAM-dependent_MTases_sf"/>
</dbReference>
<dbReference type="CDD" id="cd02440">
    <property type="entry name" value="AdoMet_MTases"/>
    <property type="match status" value="1"/>
</dbReference>
<dbReference type="AlphaFoldDB" id="A0AA88HZC2"/>
<dbReference type="GO" id="GO:0005737">
    <property type="term" value="C:cytoplasm"/>
    <property type="evidence" value="ECO:0007669"/>
    <property type="project" value="TreeGrafter"/>
</dbReference>
<dbReference type="EMBL" id="JAVRJZ010000009">
    <property type="protein sequence ID" value="KAK2718715.1"/>
    <property type="molecule type" value="Genomic_DNA"/>
</dbReference>
<comment type="caution">
    <text evidence="2">The sequence shown here is derived from an EMBL/GenBank/DDBJ whole genome shotgun (WGS) entry which is preliminary data.</text>
</comment>
<reference evidence="2" key="1">
    <citation type="submission" date="2023-07" db="EMBL/GenBank/DDBJ databases">
        <title>Chromosome-level genome assembly of Artemia franciscana.</title>
        <authorList>
            <person name="Jo E."/>
        </authorList>
    </citation>
    <scope>NUCLEOTIDE SEQUENCE</scope>
    <source>
        <tissue evidence="2">Whole body</tissue>
    </source>
</reference>
<dbReference type="PANTHER" id="PTHR12843">
    <property type="entry name" value="PROTEIN-LYSINE N-METHYLTRANSFERASE METTL10"/>
    <property type="match status" value="1"/>
</dbReference>
<dbReference type="PANTHER" id="PTHR12843:SF5">
    <property type="entry name" value="EEF1A LYSINE METHYLTRANSFERASE 2"/>
    <property type="match status" value="1"/>
</dbReference>
<gene>
    <name evidence="2" type="ORF">QYM36_005896</name>
</gene>
<evidence type="ECO:0000259" key="1">
    <source>
        <dbReference type="Pfam" id="PF13847"/>
    </source>
</evidence>
<dbReference type="GO" id="GO:0016279">
    <property type="term" value="F:protein-lysine N-methyltransferase activity"/>
    <property type="evidence" value="ECO:0007669"/>
    <property type="project" value="TreeGrafter"/>
</dbReference>
<dbReference type="Pfam" id="PF13847">
    <property type="entry name" value="Methyltransf_31"/>
    <property type="match status" value="1"/>
</dbReference>
<dbReference type="SUPFAM" id="SSF53335">
    <property type="entry name" value="S-adenosyl-L-methionine-dependent methyltransferases"/>
    <property type="match status" value="1"/>
</dbReference>
<sequence length="128" mass="14299">MSQTADLEPSALGKKEFWDDQYQLELENFHDHGDEGEVWFGNLVMNRIVKWCSSSESIDKKTPVLDVGSGNGLLALEISRKGFLNVLGIDYSETAVQLSREIAKESSSHVRFEVCNILSKSSSIFKGK</sequence>